<dbReference type="GO" id="GO:0005737">
    <property type="term" value="C:cytoplasm"/>
    <property type="evidence" value="ECO:0007669"/>
    <property type="project" value="TreeGrafter"/>
</dbReference>
<dbReference type="Pfam" id="PF07992">
    <property type="entry name" value="Pyr_redox_2"/>
    <property type="match status" value="1"/>
</dbReference>
<keyword evidence="2" id="KW-0285">Flavoprotein</keyword>
<dbReference type="SUPFAM" id="SSF55424">
    <property type="entry name" value="FAD/NAD-linked reductases, dimerisation (C-terminal) domain"/>
    <property type="match status" value="1"/>
</dbReference>
<name>A0A1W2DGK9_KIBAR</name>
<feature type="domain" description="Reductase C-terminal" evidence="6">
    <location>
        <begin position="317"/>
        <end position="377"/>
    </location>
</feature>
<dbReference type="Pfam" id="PF14759">
    <property type="entry name" value="Reductase_C"/>
    <property type="match status" value="1"/>
</dbReference>
<dbReference type="InterPro" id="IPR016156">
    <property type="entry name" value="FAD/NAD-linked_Rdtase_dimer_sf"/>
</dbReference>
<dbReference type="OrthoDB" id="4475657at2"/>
<dbReference type="InterPro" id="IPR028202">
    <property type="entry name" value="Reductase_C"/>
</dbReference>
<dbReference type="RefSeq" id="WP_084427286.1">
    <property type="nucleotide sequence ID" value="NZ_FWXV01000002.1"/>
</dbReference>
<dbReference type="PRINTS" id="PR00469">
    <property type="entry name" value="PNDRDTASEII"/>
</dbReference>
<evidence type="ECO:0000313" key="8">
    <source>
        <dbReference type="Proteomes" id="UP000192674"/>
    </source>
</evidence>
<evidence type="ECO:0000259" key="5">
    <source>
        <dbReference type="Pfam" id="PF07992"/>
    </source>
</evidence>
<evidence type="ECO:0000256" key="4">
    <source>
        <dbReference type="ARBA" id="ARBA00023002"/>
    </source>
</evidence>
<evidence type="ECO:0000256" key="1">
    <source>
        <dbReference type="ARBA" id="ARBA00001974"/>
    </source>
</evidence>
<dbReference type="PANTHER" id="PTHR43557">
    <property type="entry name" value="APOPTOSIS-INDUCING FACTOR 1"/>
    <property type="match status" value="1"/>
</dbReference>
<proteinExistence type="predicted"/>
<dbReference type="InterPro" id="IPR023753">
    <property type="entry name" value="FAD/NAD-binding_dom"/>
</dbReference>
<comment type="cofactor">
    <cofactor evidence="1">
        <name>FAD</name>
        <dbReference type="ChEBI" id="CHEBI:57692"/>
    </cofactor>
</comment>
<organism evidence="7 8">
    <name type="scientific">Kibdelosporangium aridum</name>
    <dbReference type="NCBI Taxonomy" id="2030"/>
    <lineage>
        <taxon>Bacteria</taxon>
        <taxon>Bacillati</taxon>
        <taxon>Actinomycetota</taxon>
        <taxon>Actinomycetes</taxon>
        <taxon>Pseudonocardiales</taxon>
        <taxon>Pseudonocardiaceae</taxon>
        <taxon>Kibdelosporangium</taxon>
    </lineage>
</organism>
<dbReference type="Gene3D" id="3.50.50.60">
    <property type="entry name" value="FAD/NAD(P)-binding domain"/>
    <property type="match status" value="2"/>
</dbReference>
<sequence length="380" mass="40063">MRTITVVGASLAGLSAARALRAQEFAGRIIVLGDESHEPYDRPPLSKDFLAGAASVDEISLMTPDDKLLDLDWRLGVRATALDPSERAVVLDTGERIVTDGVVLATGARAREMPGPAGVHTLRTLEDALALREELRQGGSLVVIGAGFIGAEVASTARQLGLEVTVIETLPTPMLGPLGAEMGLACAGLHARNGVTLITGVPVSELVGTSRVHAVRLADGREIPADIVVVGIGATPNVEWLAGSGLTINGGVVTDARCSTDIPQVVAVGDCASSFNDHAGAVIRLEHWTNALQQPKIAAASLLGRASVHAARFSVPYFWSDQYGARLQFAGHRRDGDEVEVVEGSLEGAFAAVYRRDSRPVAVLAVDQPRVFGRWRRELS</sequence>
<evidence type="ECO:0000256" key="2">
    <source>
        <dbReference type="ARBA" id="ARBA00022630"/>
    </source>
</evidence>
<evidence type="ECO:0000256" key="3">
    <source>
        <dbReference type="ARBA" id="ARBA00022827"/>
    </source>
</evidence>
<dbReference type="Gene3D" id="3.30.390.30">
    <property type="match status" value="1"/>
</dbReference>
<dbReference type="Proteomes" id="UP000192674">
    <property type="component" value="Unassembled WGS sequence"/>
</dbReference>
<dbReference type="AlphaFoldDB" id="A0A1W2DGK9"/>
<accession>A0A1W2DGK9</accession>
<keyword evidence="4" id="KW-0560">Oxidoreductase</keyword>
<dbReference type="SUPFAM" id="SSF51905">
    <property type="entry name" value="FAD/NAD(P)-binding domain"/>
    <property type="match status" value="1"/>
</dbReference>
<keyword evidence="3" id="KW-0274">FAD</keyword>
<feature type="domain" description="FAD/NAD(P)-binding" evidence="5">
    <location>
        <begin position="4"/>
        <end position="294"/>
    </location>
</feature>
<dbReference type="PANTHER" id="PTHR43557:SF2">
    <property type="entry name" value="RIESKE DOMAIN-CONTAINING PROTEIN-RELATED"/>
    <property type="match status" value="1"/>
</dbReference>
<dbReference type="InterPro" id="IPR050446">
    <property type="entry name" value="FAD-oxidoreductase/Apoptosis"/>
</dbReference>
<keyword evidence="8" id="KW-1185">Reference proteome</keyword>
<evidence type="ECO:0000313" key="7">
    <source>
        <dbReference type="EMBL" id="SMC96629.1"/>
    </source>
</evidence>
<protein>
    <submittedName>
        <fullName evidence="7">Reductase C-terminal</fullName>
    </submittedName>
</protein>
<dbReference type="EMBL" id="FWXV01000002">
    <property type="protein sequence ID" value="SMC96629.1"/>
    <property type="molecule type" value="Genomic_DNA"/>
</dbReference>
<reference evidence="7 8" key="1">
    <citation type="submission" date="2017-04" db="EMBL/GenBank/DDBJ databases">
        <authorList>
            <person name="Afonso C.L."/>
            <person name="Miller P.J."/>
            <person name="Scott M.A."/>
            <person name="Spackman E."/>
            <person name="Goraichik I."/>
            <person name="Dimitrov K.M."/>
            <person name="Suarez D.L."/>
            <person name="Swayne D.E."/>
        </authorList>
    </citation>
    <scope>NUCLEOTIDE SEQUENCE [LARGE SCALE GENOMIC DNA]</scope>
    <source>
        <strain evidence="7 8">DSM 43828</strain>
    </source>
</reference>
<gene>
    <name evidence="7" type="ORF">SAMN05661093_03329</name>
</gene>
<dbReference type="PRINTS" id="PR00368">
    <property type="entry name" value="FADPNR"/>
</dbReference>
<evidence type="ECO:0000259" key="6">
    <source>
        <dbReference type="Pfam" id="PF14759"/>
    </source>
</evidence>
<dbReference type="GO" id="GO:0016651">
    <property type="term" value="F:oxidoreductase activity, acting on NAD(P)H"/>
    <property type="evidence" value="ECO:0007669"/>
    <property type="project" value="TreeGrafter"/>
</dbReference>
<dbReference type="InterPro" id="IPR036188">
    <property type="entry name" value="FAD/NAD-bd_sf"/>
</dbReference>